<dbReference type="InterPro" id="IPR017850">
    <property type="entry name" value="Alkaline_phosphatase_core_sf"/>
</dbReference>
<name>A0A6J4JRR7_9CHLR</name>
<dbReference type="SUPFAM" id="SSF53649">
    <property type="entry name" value="Alkaline phosphatase-like"/>
    <property type="match status" value="1"/>
</dbReference>
<keyword evidence="1" id="KW-0472">Membrane</keyword>
<keyword evidence="1" id="KW-1133">Transmembrane helix</keyword>
<feature type="transmembrane region" description="Helical" evidence="1">
    <location>
        <begin position="482"/>
        <end position="503"/>
    </location>
</feature>
<feature type="transmembrane region" description="Helical" evidence="1">
    <location>
        <begin position="382"/>
        <end position="402"/>
    </location>
</feature>
<dbReference type="EMBL" id="CADCTK010000860">
    <property type="protein sequence ID" value="CAA9285431.1"/>
    <property type="molecule type" value="Genomic_DNA"/>
</dbReference>
<reference evidence="2" key="1">
    <citation type="submission" date="2020-02" db="EMBL/GenBank/DDBJ databases">
        <authorList>
            <person name="Meier V. D."/>
        </authorList>
    </citation>
    <scope>NUCLEOTIDE SEQUENCE</scope>
    <source>
        <strain evidence="2">AVDCRST_MAG26</strain>
    </source>
</reference>
<proteinExistence type="predicted"/>
<evidence type="ECO:0000313" key="2">
    <source>
        <dbReference type="EMBL" id="CAA9285431.1"/>
    </source>
</evidence>
<feature type="transmembrane region" description="Helical" evidence="1">
    <location>
        <begin position="409"/>
        <end position="430"/>
    </location>
</feature>
<sequence>MKAAAQSPAGTPATRRSLLLAAVCCLIGLLGLALLGPAVAVLTTYRATGSRPASSGPAGVAITERLVLVVLSGVGNVVLEEGGDPWRFVQLRRLAGEGAYGTVRAIQPSGDAPTWAALLSGADPAATGIVDVEEADPPAVPTLFDHGRSVGVRSLVIASRAAWQPRSRLAVPDETLLVPSSAAVAEMAAGSLSTPGKSLAVVLLDAGRVSGIRAVERWARLDGQIASIAAALDPARDTLIVTSDHGLLPDGSSGGGEAALVNLPLVMWGRGIVPGRQSLRDQLDVAPTIALLLGLPYGAGGGRPMFDALRLDAASNARERVRLLEARMAASAPSGEQAAEALVSARRALDQQDWPAAIRAAEQGLVELSRASRPAAVWTSEWLWGAAVPLALVILALLLARLPRKRRLLVPLAGLEAYLLAWALIYFGLAAKPLSLSAVYGEWSANLLNIAVWSAVALAAMAIGMGLYRAKAGTWAAAERTGWSTVFILVSLAVFAVLSLLVAGPSGERLPGLGAWTAVLLALAQVTGTGLAAPVAMALAAMIAEIVGRGR</sequence>
<dbReference type="AlphaFoldDB" id="A0A6J4JRR7"/>
<dbReference type="Gene3D" id="3.40.720.10">
    <property type="entry name" value="Alkaline Phosphatase, subunit A"/>
    <property type="match status" value="2"/>
</dbReference>
<protein>
    <recommendedName>
        <fullName evidence="3">Metalloenzyme domain-containing protein</fullName>
    </recommendedName>
</protein>
<feature type="transmembrane region" description="Helical" evidence="1">
    <location>
        <begin position="450"/>
        <end position="470"/>
    </location>
</feature>
<accession>A0A6J4JRR7</accession>
<evidence type="ECO:0000256" key="1">
    <source>
        <dbReference type="SAM" id="Phobius"/>
    </source>
</evidence>
<gene>
    <name evidence="2" type="ORF">AVDCRST_MAG26-3691</name>
</gene>
<feature type="transmembrane region" description="Helical" evidence="1">
    <location>
        <begin position="515"/>
        <end position="544"/>
    </location>
</feature>
<keyword evidence="1" id="KW-0812">Transmembrane</keyword>
<evidence type="ECO:0008006" key="3">
    <source>
        <dbReference type="Google" id="ProtNLM"/>
    </source>
</evidence>
<organism evidence="2">
    <name type="scientific">uncultured Chloroflexia bacterium</name>
    <dbReference type="NCBI Taxonomy" id="1672391"/>
    <lineage>
        <taxon>Bacteria</taxon>
        <taxon>Bacillati</taxon>
        <taxon>Chloroflexota</taxon>
        <taxon>Chloroflexia</taxon>
        <taxon>environmental samples</taxon>
    </lineage>
</organism>